<comment type="subunit">
    <text evidence="5 11">Homodimer.</text>
</comment>
<comment type="function">
    <text evidence="11">Catalyzes a salvage reaction resulting in the formation of AMP, that is energically less costly than de novo synthesis.</text>
</comment>
<protein>
    <recommendedName>
        <fullName evidence="6 11">Adenine phosphoribosyltransferase</fullName>
        <shortName evidence="11">APRT</shortName>
        <ecNumber evidence="6 11">2.4.2.7</ecNumber>
    </recommendedName>
</protein>
<keyword evidence="7 11" id="KW-0963">Cytoplasm</keyword>
<evidence type="ECO:0000256" key="7">
    <source>
        <dbReference type="ARBA" id="ARBA00022490"/>
    </source>
</evidence>
<dbReference type="NCBIfam" id="NF002636">
    <property type="entry name" value="PRK02304.1-5"/>
    <property type="match status" value="1"/>
</dbReference>
<dbReference type="PANTHER" id="PTHR11776">
    <property type="entry name" value="ADENINE PHOSPHORIBOSYLTRANSFERASE"/>
    <property type="match status" value="1"/>
</dbReference>
<dbReference type="FunFam" id="3.40.50.2020:FF:000021">
    <property type="entry name" value="Adenine phosphoribosyltransferase"/>
    <property type="match status" value="1"/>
</dbReference>
<dbReference type="InterPro" id="IPR005764">
    <property type="entry name" value="Ade_phspho_trans"/>
</dbReference>
<evidence type="ECO:0000256" key="10">
    <source>
        <dbReference type="ARBA" id="ARBA00022726"/>
    </source>
</evidence>
<dbReference type="EC" id="2.4.2.7" evidence="6 11"/>
<dbReference type="Pfam" id="PF00156">
    <property type="entry name" value="Pribosyltran"/>
    <property type="match status" value="1"/>
</dbReference>
<dbReference type="NCBIfam" id="NF002634">
    <property type="entry name" value="PRK02304.1-3"/>
    <property type="match status" value="1"/>
</dbReference>
<name>A0A948X1S5_9BACT</name>
<dbReference type="GO" id="GO:0006168">
    <property type="term" value="P:adenine salvage"/>
    <property type="evidence" value="ECO:0007669"/>
    <property type="project" value="InterPro"/>
</dbReference>
<evidence type="ECO:0000256" key="8">
    <source>
        <dbReference type="ARBA" id="ARBA00022676"/>
    </source>
</evidence>
<evidence type="ECO:0000256" key="2">
    <source>
        <dbReference type="ARBA" id="ARBA00004496"/>
    </source>
</evidence>
<comment type="catalytic activity">
    <reaction evidence="1 11">
        <text>AMP + diphosphate = 5-phospho-alpha-D-ribose 1-diphosphate + adenine</text>
        <dbReference type="Rhea" id="RHEA:16609"/>
        <dbReference type="ChEBI" id="CHEBI:16708"/>
        <dbReference type="ChEBI" id="CHEBI:33019"/>
        <dbReference type="ChEBI" id="CHEBI:58017"/>
        <dbReference type="ChEBI" id="CHEBI:456215"/>
        <dbReference type="EC" id="2.4.2.7"/>
    </reaction>
</comment>
<organism evidence="13 14">
    <name type="scientific">Candidatus Phocaeicola excrementipullorum</name>
    <dbReference type="NCBI Taxonomy" id="2838731"/>
    <lineage>
        <taxon>Bacteria</taxon>
        <taxon>Pseudomonadati</taxon>
        <taxon>Bacteroidota</taxon>
        <taxon>Bacteroidia</taxon>
        <taxon>Bacteroidales</taxon>
        <taxon>Bacteroidaceae</taxon>
        <taxon>Phocaeicola</taxon>
    </lineage>
</organism>
<keyword evidence="9 11" id="KW-0808">Transferase</keyword>
<accession>A0A948X1S5</accession>
<evidence type="ECO:0000313" key="13">
    <source>
        <dbReference type="EMBL" id="MBU3856797.1"/>
    </source>
</evidence>
<dbReference type="GO" id="GO:0005737">
    <property type="term" value="C:cytoplasm"/>
    <property type="evidence" value="ECO:0007669"/>
    <property type="project" value="UniProtKB-SubCell"/>
</dbReference>
<comment type="similarity">
    <text evidence="4 11">Belongs to the purine/pyrimidine phosphoribosyltransferase family.</text>
</comment>
<evidence type="ECO:0000259" key="12">
    <source>
        <dbReference type="Pfam" id="PF00156"/>
    </source>
</evidence>
<dbReference type="GO" id="GO:0006166">
    <property type="term" value="P:purine ribonucleoside salvage"/>
    <property type="evidence" value="ECO:0007669"/>
    <property type="project" value="UniProtKB-UniRule"/>
</dbReference>
<keyword evidence="8 11" id="KW-0328">Glycosyltransferase</keyword>
<dbReference type="AlphaFoldDB" id="A0A948X1S5"/>
<dbReference type="CDD" id="cd06223">
    <property type="entry name" value="PRTases_typeI"/>
    <property type="match status" value="1"/>
</dbReference>
<dbReference type="InterPro" id="IPR050120">
    <property type="entry name" value="Adenine_PRTase"/>
</dbReference>
<dbReference type="Proteomes" id="UP000784286">
    <property type="component" value="Unassembled WGS sequence"/>
</dbReference>
<dbReference type="InterPro" id="IPR029057">
    <property type="entry name" value="PRTase-like"/>
</dbReference>
<sequence>MNKETLRKNLREIQDFPKPGILFYDVTTLFKNAECLQGLIEELYEMYKDKGITKVVGIESRGFILGGALAARLGAGFIMARKPGKLPAEVVEETYEKEYGTDTIQIHKDAISKDDVVLLHDDLLATGGTMAAAYRLTKRFGVEKAYVNFVIELKGLNGRKAFEEGTEVTTLLQL</sequence>
<evidence type="ECO:0000256" key="11">
    <source>
        <dbReference type="HAMAP-Rule" id="MF_00004"/>
    </source>
</evidence>
<evidence type="ECO:0000313" key="14">
    <source>
        <dbReference type="Proteomes" id="UP000784286"/>
    </source>
</evidence>
<keyword evidence="10 11" id="KW-0660">Purine salvage</keyword>
<comment type="caution">
    <text evidence="13">The sequence shown here is derived from an EMBL/GenBank/DDBJ whole genome shotgun (WGS) entry which is preliminary data.</text>
</comment>
<comment type="pathway">
    <text evidence="3 11">Purine metabolism; AMP biosynthesis via salvage pathway; AMP from adenine: step 1/1.</text>
</comment>
<dbReference type="HAMAP" id="MF_00004">
    <property type="entry name" value="Aden_phosphoribosyltr"/>
    <property type="match status" value="1"/>
</dbReference>
<gene>
    <name evidence="11" type="primary">apt</name>
    <name evidence="13" type="ORF">H9928_09655</name>
</gene>
<dbReference type="Gene3D" id="3.40.50.2020">
    <property type="match status" value="1"/>
</dbReference>
<dbReference type="EMBL" id="JAHLFJ010000083">
    <property type="protein sequence ID" value="MBU3856797.1"/>
    <property type="molecule type" value="Genomic_DNA"/>
</dbReference>
<evidence type="ECO:0000256" key="9">
    <source>
        <dbReference type="ARBA" id="ARBA00022679"/>
    </source>
</evidence>
<proteinExistence type="inferred from homology"/>
<dbReference type="NCBIfam" id="TIGR01090">
    <property type="entry name" value="apt"/>
    <property type="match status" value="1"/>
</dbReference>
<dbReference type="PANTHER" id="PTHR11776:SF7">
    <property type="entry name" value="PHOSPHORIBOSYLTRANSFERASE DOMAIN-CONTAINING PROTEIN"/>
    <property type="match status" value="1"/>
</dbReference>
<comment type="subcellular location">
    <subcellularLocation>
        <location evidence="2 11">Cytoplasm</location>
    </subcellularLocation>
</comment>
<evidence type="ECO:0000256" key="6">
    <source>
        <dbReference type="ARBA" id="ARBA00011893"/>
    </source>
</evidence>
<evidence type="ECO:0000256" key="4">
    <source>
        <dbReference type="ARBA" id="ARBA00008391"/>
    </source>
</evidence>
<reference evidence="13" key="1">
    <citation type="journal article" date="2021" name="PeerJ">
        <title>Extensive microbial diversity within the chicken gut microbiome revealed by metagenomics and culture.</title>
        <authorList>
            <person name="Gilroy R."/>
            <person name="Ravi A."/>
            <person name="Getino M."/>
            <person name="Pursley I."/>
            <person name="Horton D.L."/>
            <person name="Alikhan N.F."/>
            <person name="Baker D."/>
            <person name="Gharbi K."/>
            <person name="Hall N."/>
            <person name="Watson M."/>
            <person name="Adriaenssens E.M."/>
            <person name="Foster-Nyarko E."/>
            <person name="Jarju S."/>
            <person name="Secka A."/>
            <person name="Antonio M."/>
            <person name="Oren A."/>
            <person name="Chaudhuri R.R."/>
            <person name="La Ragione R."/>
            <person name="Hildebrand F."/>
            <person name="Pallen M.J."/>
        </authorList>
    </citation>
    <scope>NUCLEOTIDE SEQUENCE</scope>
    <source>
        <strain evidence="13">8470</strain>
    </source>
</reference>
<reference evidence="13" key="2">
    <citation type="submission" date="2021-04" db="EMBL/GenBank/DDBJ databases">
        <authorList>
            <person name="Gilroy R."/>
        </authorList>
    </citation>
    <scope>NUCLEOTIDE SEQUENCE</scope>
    <source>
        <strain evidence="13">8470</strain>
    </source>
</reference>
<dbReference type="GO" id="GO:0044209">
    <property type="term" value="P:AMP salvage"/>
    <property type="evidence" value="ECO:0007669"/>
    <property type="project" value="UniProtKB-UniRule"/>
</dbReference>
<evidence type="ECO:0000256" key="3">
    <source>
        <dbReference type="ARBA" id="ARBA00004659"/>
    </source>
</evidence>
<evidence type="ECO:0000256" key="1">
    <source>
        <dbReference type="ARBA" id="ARBA00000868"/>
    </source>
</evidence>
<dbReference type="SUPFAM" id="SSF53271">
    <property type="entry name" value="PRTase-like"/>
    <property type="match status" value="1"/>
</dbReference>
<evidence type="ECO:0000256" key="5">
    <source>
        <dbReference type="ARBA" id="ARBA00011738"/>
    </source>
</evidence>
<feature type="domain" description="Phosphoribosyltransferase" evidence="12">
    <location>
        <begin position="33"/>
        <end position="145"/>
    </location>
</feature>
<dbReference type="InterPro" id="IPR000836">
    <property type="entry name" value="PRTase_dom"/>
</dbReference>
<dbReference type="GO" id="GO:0003999">
    <property type="term" value="F:adenine phosphoribosyltransferase activity"/>
    <property type="evidence" value="ECO:0007669"/>
    <property type="project" value="UniProtKB-UniRule"/>
</dbReference>